<dbReference type="Proteomes" id="UP001221757">
    <property type="component" value="Unassembled WGS sequence"/>
</dbReference>
<evidence type="ECO:0000313" key="1">
    <source>
        <dbReference type="EMBL" id="KAJ7689811.1"/>
    </source>
</evidence>
<comment type="caution">
    <text evidence="1">The sequence shown here is derived from an EMBL/GenBank/DDBJ whole genome shotgun (WGS) entry which is preliminary data.</text>
</comment>
<evidence type="ECO:0000313" key="2">
    <source>
        <dbReference type="Proteomes" id="UP001221757"/>
    </source>
</evidence>
<dbReference type="Gene3D" id="3.30.710.10">
    <property type="entry name" value="Potassium Channel Kv1.1, Chain A"/>
    <property type="match status" value="1"/>
</dbReference>
<dbReference type="AlphaFoldDB" id="A0AAD7DFC4"/>
<protein>
    <recommendedName>
        <fullName evidence="3">BTB domain-containing protein</fullName>
    </recommendedName>
</protein>
<accession>A0AAD7DFC4</accession>
<proteinExistence type="predicted"/>
<reference evidence="1" key="1">
    <citation type="submission" date="2023-03" db="EMBL/GenBank/DDBJ databases">
        <title>Massive genome expansion in bonnet fungi (Mycena s.s.) driven by repeated elements and novel gene families across ecological guilds.</title>
        <authorList>
            <consortium name="Lawrence Berkeley National Laboratory"/>
            <person name="Harder C.B."/>
            <person name="Miyauchi S."/>
            <person name="Viragh M."/>
            <person name="Kuo A."/>
            <person name="Thoen E."/>
            <person name="Andreopoulos B."/>
            <person name="Lu D."/>
            <person name="Skrede I."/>
            <person name="Drula E."/>
            <person name="Henrissat B."/>
            <person name="Morin E."/>
            <person name="Kohler A."/>
            <person name="Barry K."/>
            <person name="LaButti K."/>
            <person name="Morin E."/>
            <person name="Salamov A."/>
            <person name="Lipzen A."/>
            <person name="Mereny Z."/>
            <person name="Hegedus B."/>
            <person name="Baldrian P."/>
            <person name="Stursova M."/>
            <person name="Weitz H."/>
            <person name="Taylor A."/>
            <person name="Grigoriev I.V."/>
            <person name="Nagy L.G."/>
            <person name="Martin F."/>
            <person name="Kauserud H."/>
        </authorList>
    </citation>
    <scope>NUCLEOTIDE SEQUENCE</scope>
    <source>
        <strain evidence="1">CBHHK067</strain>
    </source>
</reference>
<evidence type="ECO:0008006" key="3">
    <source>
        <dbReference type="Google" id="ProtNLM"/>
    </source>
</evidence>
<dbReference type="InterPro" id="IPR011333">
    <property type="entry name" value="SKP1/BTB/POZ_sf"/>
</dbReference>
<organism evidence="1 2">
    <name type="scientific">Mycena rosella</name>
    <name type="common">Pink bonnet</name>
    <name type="synonym">Agaricus rosellus</name>
    <dbReference type="NCBI Taxonomy" id="1033263"/>
    <lineage>
        <taxon>Eukaryota</taxon>
        <taxon>Fungi</taxon>
        <taxon>Dikarya</taxon>
        <taxon>Basidiomycota</taxon>
        <taxon>Agaricomycotina</taxon>
        <taxon>Agaricomycetes</taxon>
        <taxon>Agaricomycetidae</taxon>
        <taxon>Agaricales</taxon>
        <taxon>Marasmiineae</taxon>
        <taxon>Mycenaceae</taxon>
        <taxon>Mycena</taxon>
    </lineage>
</organism>
<dbReference type="EMBL" id="JARKIE010000069">
    <property type="protein sequence ID" value="KAJ7689811.1"/>
    <property type="molecule type" value="Genomic_DNA"/>
</dbReference>
<gene>
    <name evidence="1" type="ORF">B0H17DRAFT_1011877</name>
</gene>
<name>A0AAD7DFC4_MYCRO</name>
<keyword evidence="2" id="KW-1185">Reference proteome</keyword>
<sequence>MDVDNTPTRVEELWFSDGGLVVQAEQSLFRISGGILAARSPVFKDMLVFPQPPDAETVEGCPVVRLPDSATDIIAFFKAIFDSSFFEPHPSPTELDLVISILHLSNKYAVDYLKRRALVHLSHRYATTLSEYDGPSLDTTPDDDAQTAPYEVAAILIAREVAALWILPMAFYYLASTEDAAIQAVLDCVTYKTHPAKLSEDDRILFLKSSLHVRCQGQGLMRFLYSPHIIPGCQGGQGCTAGRLRGIDQAQTIMEKYNDDPLALEEASLWSTLKDGCCRACYRTFKRTHQKAREAFWDELPQLCGLPPWEELEKMKAEALTV</sequence>